<dbReference type="InterPro" id="IPR004360">
    <property type="entry name" value="Glyas_Fos-R_dOase_dom"/>
</dbReference>
<dbReference type="PANTHER" id="PTHR36113:SF1">
    <property type="entry name" value="GLYOXALASE_BLEOMYCIN RESISTANCE PROTEIN_DIOXYGENASE"/>
    <property type="match status" value="1"/>
</dbReference>
<dbReference type="RefSeq" id="WP_203324741.1">
    <property type="nucleotide sequence ID" value="NZ_CP069213.1"/>
</dbReference>
<dbReference type="SUPFAM" id="SSF54593">
    <property type="entry name" value="Glyoxalase/Bleomycin resistance protein/Dihydroxybiphenyl dioxygenase"/>
    <property type="match status" value="1"/>
</dbReference>
<accession>A0ABX7G158</accession>
<dbReference type="EMBL" id="CP069213">
    <property type="protein sequence ID" value="QRH01046.1"/>
    <property type="molecule type" value="Genomic_DNA"/>
</dbReference>
<dbReference type="InterPro" id="IPR037523">
    <property type="entry name" value="VOC_core"/>
</dbReference>
<gene>
    <name evidence="2" type="ORF">JQC75_14425</name>
</gene>
<sequence length="142" mass="15951">MVHLEHINLVVHDLEKSLTFYKAAFPHWQVRGGGEGSWYGKPRQWLHFGDDYQYIALNNDGEGESRDLTGHQPGLAHFAFVVSSLDALIARLEAAGFAIAKDGAPDSGRRNVYFIDPDGMEVEFVEYLSDLPEVRNQYPQSA</sequence>
<organism evidence="2 3">
    <name type="scientific">Shewanella litorisediminis</name>
    <dbReference type="NCBI Taxonomy" id="1173586"/>
    <lineage>
        <taxon>Bacteria</taxon>
        <taxon>Pseudomonadati</taxon>
        <taxon>Pseudomonadota</taxon>
        <taxon>Gammaproteobacteria</taxon>
        <taxon>Alteromonadales</taxon>
        <taxon>Shewanellaceae</taxon>
        <taxon>Shewanella</taxon>
    </lineage>
</organism>
<keyword evidence="3" id="KW-1185">Reference proteome</keyword>
<protein>
    <submittedName>
        <fullName evidence="2">VOC family protein</fullName>
    </submittedName>
</protein>
<dbReference type="InterPro" id="IPR051332">
    <property type="entry name" value="Fosfomycin_Res_Enzymes"/>
</dbReference>
<evidence type="ECO:0000313" key="3">
    <source>
        <dbReference type="Proteomes" id="UP000596252"/>
    </source>
</evidence>
<feature type="domain" description="VOC" evidence="1">
    <location>
        <begin position="3"/>
        <end position="127"/>
    </location>
</feature>
<dbReference type="Proteomes" id="UP000596252">
    <property type="component" value="Chromosome"/>
</dbReference>
<dbReference type="Gene3D" id="3.10.180.10">
    <property type="entry name" value="2,3-Dihydroxybiphenyl 1,2-Dioxygenase, domain 1"/>
    <property type="match status" value="1"/>
</dbReference>
<evidence type="ECO:0000259" key="1">
    <source>
        <dbReference type="PROSITE" id="PS51819"/>
    </source>
</evidence>
<reference evidence="2 3" key="1">
    <citation type="journal article" date="2012" name="Antonie Van Leeuwenhoek">
        <title>Shewanella litorisediminis sp. nov., a gammaproteobacterium isolated from a tidal flat sediment.</title>
        <authorList>
            <person name="Lee M.H."/>
            <person name="Yoon J.H."/>
        </authorList>
    </citation>
    <scope>NUCLEOTIDE SEQUENCE [LARGE SCALE GENOMIC DNA]</scope>
    <source>
        <strain evidence="2 3">SMK1-12</strain>
    </source>
</reference>
<evidence type="ECO:0000313" key="2">
    <source>
        <dbReference type="EMBL" id="QRH01046.1"/>
    </source>
</evidence>
<dbReference type="Pfam" id="PF00903">
    <property type="entry name" value="Glyoxalase"/>
    <property type="match status" value="1"/>
</dbReference>
<dbReference type="InterPro" id="IPR029068">
    <property type="entry name" value="Glyas_Bleomycin-R_OHBP_Dase"/>
</dbReference>
<name>A0ABX7G158_9GAMM</name>
<dbReference type="PANTHER" id="PTHR36113">
    <property type="entry name" value="LYASE, PUTATIVE-RELATED-RELATED"/>
    <property type="match status" value="1"/>
</dbReference>
<dbReference type="PROSITE" id="PS51819">
    <property type="entry name" value="VOC"/>
    <property type="match status" value="1"/>
</dbReference>
<proteinExistence type="predicted"/>